<feature type="signal peptide" evidence="1">
    <location>
        <begin position="1"/>
        <end position="30"/>
    </location>
</feature>
<accession>A0A1X0IRG8</accession>
<proteinExistence type="predicted"/>
<keyword evidence="3" id="KW-1185">Reference proteome</keyword>
<comment type="caution">
    <text evidence="2">The sequence shown here is derived from an EMBL/GenBank/DDBJ whole genome shotgun (WGS) entry which is preliminary data.</text>
</comment>
<organism evidence="2 3">
    <name type="scientific">Mycolicibacterium rhodesiae</name>
    <name type="common">Mycobacterium rhodesiae</name>
    <dbReference type="NCBI Taxonomy" id="36814"/>
    <lineage>
        <taxon>Bacteria</taxon>
        <taxon>Bacillati</taxon>
        <taxon>Actinomycetota</taxon>
        <taxon>Actinomycetes</taxon>
        <taxon>Mycobacteriales</taxon>
        <taxon>Mycobacteriaceae</taxon>
        <taxon>Mycolicibacterium</taxon>
    </lineage>
</organism>
<evidence type="ECO:0000313" key="3">
    <source>
        <dbReference type="Proteomes" id="UP000192534"/>
    </source>
</evidence>
<feature type="chain" id="PRO_5013366627" description="Sulfur globule protein" evidence="1">
    <location>
        <begin position="31"/>
        <end position="85"/>
    </location>
</feature>
<keyword evidence="1" id="KW-0732">Signal</keyword>
<dbReference type="AlphaFoldDB" id="A0A1X0IRG8"/>
<dbReference type="EMBL" id="MVIH01000009">
    <property type="protein sequence ID" value="ORB50904.1"/>
    <property type="molecule type" value="Genomic_DNA"/>
</dbReference>
<name>A0A1X0IRG8_MYCRH</name>
<protein>
    <recommendedName>
        <fullName evidence="4">Sulfur globule protein</fullName>
    </recommendedName>
</protein>
<gene>
    <name evidence="2" type="ORF">BST42_19315</name>
</gene>
<reference evidence="2 3" key="1">
    <citation type="submission" date="2016-12" db="EMBL/GenBank/DDBJ databases">
        <title>The new phylogeny of genus Mycobacterium.</title>
        <authorList>
            <person name="Tortoli E."/>
            <person name="Trovato A."/>
            <person name="Cirillo D.M."/>
        </authorList>
    </citation>
    <scope>NUCLEOTIDE SEQUENCE [LARGE SCALE GENOMIC DNA]</scope>
    <source>
        <strain evidence="2 3">DSM 44223</strain>
    </source>
</reference>
<sequence length="85" mass="8401">MTLMKIAATAALSAGLGLAGLGVGAGVASADPGHGHGHDGWQWDDHDRGRGGWRGPDYGPVYYGPPAACVQATGPFGLVTGGACI</sequence>
<dbReference type="Proteomes" id="UP000192534">
    <property type="component" value="Unassembled WGS sequence"/>
</dbReference>
<evidence type="ECO:0000313" key="2">
    <source>
        <dbReference type="EMBL" id="ORB50904.1"/>
    </source>
</evidence>
<evidence type="ECO:0008006" key="4">
    <source>
        <dbReference type="Google" id="ProtNLM"/>
    </source>
</evidence>
<evidence type="ECO:0000256" key="1">
    <source>
        <dbReference type="SAM" id="SignalP"/>
    </source>
</evidence>